<keyword evidence="4" id="KW-1185">Reference proteome</keyword>
<accession>A0A9P7YJS5</accession>
<evidence type="ECO:0000256" key="1">
    <source>
        <dbReference type="SAM" id="Phobius"/>
    </source>
</evidence>
<proteinExistence type="predicted"/>
<dbReference type="AlphaFoldDB" id="A0A9P7YJS5"/>
<keyword evidence="1" id="KW-0472">Membrane</keyword>
<dbReference type="InterPro" id="IPR011576">
    <property type="entry name" value="Pyridox_Oxase_N"/>
</dbReference>
<evidence type="ECO:0000313" key="3">
    <source>
        <dbReference type="EMBL" id="KAG9234288.1"/>
    </source>
</evidence>
<evidence type="ECO:0000259" key="2">
    <source>
        <dbReference type="Pfam" id="PF01243"/>
    </source>
</evidence>
<feature type="transmembrane region" description="Helical" evidence="1">
    <location>
        <begin position="221"/>
        <end position="248"/>
    </location>
</feature>
<name>A0A9P7YJS5_9HELO</name>
<dbReference type="SUPFAM" id="SSF50475">
    <property type="entry name" value="FMN-binding split barrel"/>
    <property type="match status" value="1"/>
</dbReference>
<keyword evidence="1" id="KW-0812">Transmembrane</keyword>
<dbReference type="Proteomes" id="UP000824998">
    <property type="component" value="Unassembled WGS sequence"/>
</dbReference>
<feature type="domain" description="Pyridoxamine 5'-phosphate oxidase N-terminal" evidence="2">
    <location>
        <begin position="37"/>
        <end position="136"/>
    </location>
</feature>
<reference evidence="3" key="1">
    <citation type="journal article" date="2021" name="IMA Fungus">
        <title>Genomic characterization of three marine fungi, including Emericellopsis atlantica sp. nov. with signatures of a generalist lifestyle and marine biomass degradation.</title>
        <authorList>
            <person name="Hagestad O.C."/>
            <person name="Hou L."/>
            <person name="Andersen J.H."/>
            <person name="Hansen E.H."/>
            <person name="Altermark B."/>
            <person name="Li C."/>
            <person name="Kuhnert E."/>
            <person name="Cox R.J."/>
            <person name="Crous P.W."/>
            <person name="Spatafora J.W."/>
            <person name="Lail K."/>
            <person name="Amirebrahimi M."/>
            <person name="Lipzen A."/>
            <person name="Pangilinan J."/>
            <person name="Andreopoulos W."/>
            <person name="Hayes R.D."/>
            <person name="Ng V."/>
            <person name="Grigoriev I.V."/>
            <person name="Jackson S.A."/>
            <person name="Sutton T.D.S."/>
            <person name="Dobson A.D.W."/>
            <person name="Rama T."/>
        </authorList>
    </citation>
    <scope>NUCLEOTIDE SEQUENCE</scope>
    <source>
        <strain evidence="3">TRa018bII</strain>
    </source>
</reference>
<gene>
    <name evidence="3" type="ORF">BJ875DRAFT_18257</name>
</gene>
<organism evidence="3 4">
    <name type="scientific">Amylocarpus encephaloides</name>
    <dbReference type="NCBI Taxonomy" id="45428"/>
    <lineage>
        <taxon>Eukaryota</taxon>
        <taxon>Fungi</taxon>
        <taxon>Dikarya</taxon>
        <taxon>Ascomycota</taxon>
        <taxon>Pezizomycotina</taxon>
        <taxon>Leotiomycetes</taxon>
        <taxon>Helotiales</taxon>
        <taxon>Helotiales incertae sedis</taxon>
        <taxon>Amylocarpus</taxon>
    </lineage>
</organism>
<dbReference type="Gene3D" id="2.30.110.10">
    <property type="entry name" value="Electron Transport, Fmn-binding Protein, Chain A"/>
    <property type="match status" value="1"/>
</dbReference>
<keyword evidence="1" id="KW-1133">Transmembrane helix</keyword>
<dbReference type="PANTHER" id="PTHR39336">
    <property type="entry name" value="PYRIDOXAMINE PHOSPHATE OXIDASE FAMILY PROTEIN (AFU_ORTHOLOGUE AFUA_6G11440)"/>
    <property type="match status" value="1"/>
</dbReference>
<sequence>MVKFYPSLSHDLQTWALAQPIFFISSAPLTGSHVNLSPKGLPSTTFTIFSPTSCGYIDATGSGAETISHLYENRRATIMFCSFSASPRILRLFCTGRVVEWDRPEFDALLSKMGKRRIDGARAVLVFDIFKVQTSCGYGVPKISSSPQGDEGRAFEDRETLGHWASVKVERNEIAAYQVMNNACSLDGLPGLKSARRDGGEVLAVGDVMAGGRRVWGQKGALGVGLAIGMAVVLLAQYSTSFLGWAFLPE</sequence>
<dbReference type="EMBL" id="MU251468">
    <property type="protein sequence ID" value="KAG9234288.1"/>
    <property type="molecule type" value="Genomic_DNA"/>
</dbReference>
<protein>
    <submittedName>
        <fullName evidence="3">Pyridoxamine phosphate oxidase</fullName>
    </submittedName>
</protein>
<dbReference type="Pfam" id="PF01243">
    <property type="entry name" value="PNPOx_N"/>
    <property type="match status" value="1"/>
</dbReference>
<dbReference type="OrthoDB" id="539398at2759"/>
<evidence type="ECO:0000313" key="4">
    <source>
        <dbReference type="Proteomes" id="UP000824998"/>
    </source>
</evidence>
<dbReference type="PANTHER" id="PTHR39336:SF1">
    <property type="entry name" value="PYRIDOXAMINE PHOSPHATE OXIDASE FAMILY PROTEIN (AFU_ORTHOLOGUE AFUA_6G11440)"/>
    <property type="match status" value="1"/>
</dbReference>
<comment type="caution">
    <text evidence="3">The sequence shown here is derived from an EMBL/GenBank/DDBJ whole genome shotgun (WGS) entry which is preliminary data.</text>
</comment>
<dbReference type="InterPro" id="IPR012349">
    <property type="entry name" value="Split_barrel_FMN-bd"/>
</dbReference>